<evidence type="ECO:0000313" key="2">
    <source>
        <dbReference type="Proteomes" id="UP001630127"/>
    </source>
</evidence>
<dbReference type="PANTHER" id="PTHR15140">
    <property type="entry name" value="TUBULIN-SPECIFIC CHAPERONE E"/>
    <property type="match status" value="1"/>
</dbReference>
<evidence type="ECO:0000313" key="1">
    <source>
        <dbReference type="EMBL" id="KAL3510830.1"/>
    </source>
</evidence>
<dbReference type="EMBL" id="JBJUIK010000012">
    <property type="protein sequence ID" value="KAL3510830.1"/>
    <property type="molecule type" value="Genomic_DNA"/>
</dbReference>
<dbReference type="Gene3D" id="3.80.10.10">
    <property type="entry name" value="Ribonuclease Inhibitor"/>
    <property type="match status" value="1"/>
</dbReference>
<proteinExistence type="predicted"/>
<gene>
    <name evidence="1" type="ORF">ACH5RR_030231</name>
</gene>
<comment type="caution">
    <text evidence="1">The sequence shown here is derived from an EMBL/GenBank/DDBJ whole genome shotgun (WGS) entry which is preliminary data.</text>
</comment>
<organism evidence="1 2">
    <name type="scientific">Cinchona calisaya</name>
    <dbReference type="NCBI Taxonomy" id="153742"/>
    <lineage>
        <taxon>Eukaryota</taxon>
        <taxon>Viridiplantae</taxon>
        <taxon>Streptophyta</taxon>
        <taxon>Embryophyta</taxon>
        <taxon>Tracheophyta</taxon>
        <taxon>Spermatophyta</taxon>
        <taxon>Magnoliopsida</taxon>
        <taxon>eudicotyledons</taxon>
        <taxon>Gunneridae</taxon>
        <taxon>Pentapetalae</taxon>
        <taxon>asterids</taxon>
        <taxon>lamiids</taxon>
        <taxon>Gentianales</taxon>
        <taxon>Rubiaceae</taxon>
        <taxon>Cinchonoideae</taxon>
        <taxon>Cinchoneae</taxon>
        <taxon>Cinchona</taxon>
    </lineage>
</organism>
<keyword evidence="2" id="KW-1185">Reference proteome</keyword>
<reference evidence="1 2" key="1">
    <citation type="submission" date="2024-11" db="EMBL/GenBank/DDBJ databases">
        <title>A near-complete genome assembly of Cinchona calisaya.</title>
        <authorList>
            <person name="Lian D.C."/>
            <person name="Zhao X.W."/>
            <person name="Wei L."/>
        </authorList>
    </citation>
    <scope>NUCLEOTIDE SEQUENCE [LARGE SCALE GENOMIC DNA]</scope>
    <source>
        <tissue evidence="1">Nenye</tissue>
    </source>
</reference>
<dbReference type="SUPFAM" id="SSF52058">
    <property type="entry name" value="L domain-like"/>
    <property type="match status" value="1"/>
</dbReference>
<dbReference type="AlphaFoldDB" id="A0ABD2YU02"/>
<accession>A0ABD2YU02</accession>
<sequence length="133" mass="15120">MSTLGKLKCLEVLKLKDNAFKGKHWVTEDGGFRCLKVLHIEATGLKVWKAKSSNFPQLKCLVLKHCSNLEGIPYDLANVKSLQLIDLVHTSKSVVNSAKNMQLLQLRVLRQNRDIETSELKVKIYPPEQKTSY</sequence>
<dbReference type="Proteomes" id="UP001630127">
    <property type="component" value="Unassembled WGS sequence"/>
</dbReference>
<protein>
    <submittedName>
        <fullName evidence="1">Uncharacterized protein</fullName>
    </submittedName>
</protein>
<dbReference type="InterPro" id="IPR032675">
    <property type="entry name" value="LRR_dom_sf"/>
</dbReference>
<dbReference type="PANTHER" id="PTHR15140:SF37">
    <property type="entry name" value="UBIQUITIN-LIKE DOMAIN-CONTAINING PROTEIN"/>
    <property type="match status" value="1"/>
</dbReference>
<name>A0ABD2YU02_9GENT</name>